<comment type="caution">
    <text evidence="2">The sequence shown here is derived from an EMBL/GenBank/DDBJ whole genome shotgun (WGS) entry which is preliminary data.</text>
</comment>
<dbReference type="EMBL" id="RBTL01000382">
    <property type="protein sequence ID" value="RMT56425.1"/>
    <property type="molecule type" value="Genomic_DNA"/>
</dbReference>
<reference evidence="2 3" key="1">
    <citation type="submission" date="2018-08" db="EMBL/GenBank/DDBJ databases">
        <title>Recombination of ecologically and evolutionarily significant loci maintains genetic cohesion in the Pseudomonas syringae species complex.</title>
        <authorList>
            <person name="Dillon M."/>
            <person name="Thakur S."/>
            <person name="Almeida R.N.D."/>
            <person name="Weir B.S."/>
            <person name="Guttman D.S."/>
        </authorList>
    </citation>
    <scope>NUCLEOTIDE SEQUENCE [LARGE SCALE GENOMIC DNA]</scope>
    <source>
        <strain evidence="2 3">ICMP 3934</strain>
    </source>
</reference>
<organism evidence="2 3">
    <name type="scientific">Pseudomonas syringae pv. theae</name>
    <dbReference type="NCBI Taxonomy" id="103985"/>
    <lineage>
        <taxon>Bacteria</taxon>
        <taxon>Pseudomonadati</taxon>
        <taxon>Pseudomonadota</taxon>
        <taxon>Gammaproteobacteria</taxon>
        <taxon>Pseudomonadales</taxon>
        <taxon>Pseudomonadaceae</taxon>
        <taxon>Pseudomonas</taxon>
        <taxon>Pseudomonas syringae</taxon>
    </lineage>
</organism>
<accession>A0A3M5M8S5</accession>
<name>A0A3M5M8S5_PSESX</name>
<dbReference type="AlphaFoldDB" id="A0A3M5M8S5"/>
<dbReference type="Proteomes" id="UP000282636">
    <property type="component" value="Unassembled WGS sequence"/>
</dbReference>
<evidence type="ECO:0000313" key="2">
    <source>
        <dbReference type="EMBL" id="RMT56425.1"/>
    </source>
</evidence>
<proteinExistence type="predicted"/>
<evidence type="ECO:0000313" key="3">
    <source>
        <dbReference type="Proteomes" id="UP000282636"/>
    </source>
</evidence>
<gene>
    <name evidence="2" type="ORF">ALP44_200087</name>
</gene>
<feature type="region of interest" description="Disordered" evidence="1">
    <location>
        <begin position="14"/>
        <end position="34"/>
    </location>
</feature>
<sequence length="34" mass="3380">MKALCQVRDLTMCKKGGQGSANDPSAGQSSGPVG</sequence>
<evidence type="ECO:0000256" key="1">
    <source>
        <dbReference type="SAM" id="MobiDB-lite"/>
    </source>
</evidence>
<protein>
    <submittedName>
        <fullName evidence="2">Uncharacterized protein</fullName>
    </submittedName>
</protein>
<feature type="compositionally biased region" description="Polar residues" evidence="1">
    <location>
        <begin position="20"/>
        <end position="34"/>
    </location>
</feature>